<accession>A0A5E4Z6Z7</accession>
<evidence type="ECO:0000313" key="6">
    <source>
        <dbReference type="EMBL" id="VVE56916.1"/>
    </source>
</evidence>
<dbReference type="EC" id="2.1.1.-" evidence="4"/>
<dbReference type="GO" id="GO:0008170">
    <property type="term" value="F:N-methyltransferase activity"/>
    <property type="evidence" value="ECO:0007669"/>
    <property type="project" value="InterPro"/>
</dbReference>
<dbReference type="PANTHER" id="PTHR13370:SF3">
    <property type="entry name" value="TRNA (GUANINE(10)-N2)-METHYLTRANSFERASE HOMOLOG"/>
    <property type="match status" value="1"/>
</dbReference>
<dbReference type="PROSITE" id="PS00092">
    <property type="entry name" value="N6_MTASE"/>
    <property type="match status" value="1"/>
</dbReference>
<dbReference type="PRINTS" id="PR00508">
    <property type="entry name" value="S21N4MTFRASE"/>
</dbReference>
<dbReference type="EMBL" id="CABPSN010000012">
    <property type="protein sequence ID" value="VVE56916.1"/>
    <property type="molecule type" value="Genomic_DNA"/>
</dbReference>
<name>A0A5E4Z6Z7_9BURK</name>
<evidence type="ECO:0000256" key="4">
    <source>
        <dbReference type="RuleBase" id="RU362026"/>
    </source>
</evidence>
<dbReference type="GO" id="GO:0005737">
    <property type="term" value="C:cytoplasm"/>
    <property type="evidence" value="ECO:0007669"/>
    <property type="project" value="TreeGrafter"/>
</dbReference>
<gene>
    <name evidence="6" type="ORF">PAQ31011_05158</name>
</gene>
<dbReference type="InterPro" id="IPR029063">
    <property type="entry name" value="SAM-dependent_MTases_sf"/>
</dbReference>
<dbReference type="GO" id="GO:0009007">
    <property type="term" value="F:site-specific DNA-methyltransferase (adenine-specific) activity"/>
    <property type="evidence" value="ECO:0007669"/>
    <property type="project" value="TreeGrafter"/>
</dbReference>
<keyword evidence="7" id="KW-1185">Reference proteome</keyword>
<organism evidence="6 7">
    <name type="scientific">Pandoraea aquatica</name>
    <dbReference type="NCBI Taxonomy" id="2508290"/>
    <lineage>
        <taxon>Bacteria</taxon>
        <taxon>Pseudomonadati</taxon>
        <taxon>Pseudomonadota</taxon>
        <taxon>Betaproteobacteria</taxon>
        <taxon>Burkholderiales</taxon>
        <taxon>Burkholderiaceae</taxon>
        <taxon>Pandoraea</taxon>
    </lineage>
</organism>
<reference evidence="6 7" key="1">
    <citation type="submission" date="2019-08" db="EMBL/GenBank/DDBJ databases">
        <authorList>
            <person name="Peeters C."/>
        </authorList>
    </citation>
    <scope>NUCLEOTIDE SEQUENCE [LARGE SCALE GENOMIC DNA]</scope>
    <source>
        <strain evidence="6 7">LMG 31011</strain>
    </source>
</reference>
<evidence type="ECO:0000256" key="1">
    <source>
        <dbReference type="ARBA" id="ARBA00006594"/>
    </source>
</evidence>
<dbReference type="GO" id="GO:0032259">
    <property type="term" value="P:methylation"/>
    <property type="evidence" value="ECO:0007669"/>
    <property type="project" value="UniProtKB-KW"/>
</dbReference>
<protein>
    <recommendedName>
        <fullName evidence="4">Methyltransferase</fullName>
        <ecNumber evidence="4">2.1.1.-</ecNumber>
    </recommendedName>
</protein>
<dbReference type="InterPro" id="IPR002052">
    <property type="entry name" value="DNA_methylase_N6_adenine_CS"/>
</dbReference>
<evidence type="ECO:0000259" key="5">
    <source>
        <dbReference type="Pfam" id="PF01555"/>
    </source>
</evidence>
<proteinExistence type="inferred from homology"/>
<keyword evidence="3" id="KW-0808">Transferase</keyword>
<dbReference type="InterPro" id="IPR002941">
    <property type="entry name" value="DNA_methylase_N4/N6"/>
</dbReference>
<comment type="similarity">
    <text evidence="1 4">Belongs to the N(4)/N(6)-methyltransferase family.</text>
</comment>
<dbReference type="Proteomes" id="UP000366819">
    <property type="component" value="Unassembled WGS sequence"/>
</dbReference>
<evidence type="ECO:0000313" key="7">
    <source>
        <dbReference type="Proteomes" id="UP000366819"/>
    </source>
</evidence>
<dbReference type="InterPro" id="IPR001091">
    <property type="entry name" value="RM_Methyltransferase"/>
</dbReference>
<dbReference type="GO" id="GO:0003677">
    <property type="term" value="F:DNA binding"/>
    <property type="evidence" value="ECO:0007669"/>
    <property type="project" value="InterPro"/>
</dbReference>
<evidence type="ECO:0000256" key="3">
    <source>
        <dbReference type="ARBA" id="ARBA00022679"/>
    </source>
</evidence>
<dbReference type="PANTHER" id="PTHR13370">
    <property type="entry name" value="RNA METHYLASE-RELATED"/>
    <property type="match status" value="1"/>
</dbReference>
<dbReference type="Pfam" id="PF01555">
    <property type="entry name" value="N6_N4_Mtase"/>
    <property type="match status" value="1"/>
</dbReference>
<feature type="domain" description="DNA methylase N-4/N-6" evidence="5">
    <location>
        <begin position="21"/>
        <end position="200"/>
    </location>
</feature>
<dbReference type="NCBIfam" id="NF010253">
    <property type="entry name" value="PRK13699.1"/>
    <property type="match status" value="1"/>
</dbReference>
<evidence type="ECO:0000256" key="2">
    <source>
        <dbReference type="ARBA" id="ARBA00022603"/>
    </source>
</evidence>
<sequence>MGRFILGDSLAILPTFPDACVDFVLTDPPYLVNYVDRSGRAIANDVQGDWLRPAFSQIRRVMRPNTLCVSFYGWNKVDMFFDAWKAAGLRVIGHIVFSKNYASKSRFLRYQHESAYLLAKGNPVLPADPLPDVLGWSYSGNRHHPTQKPVPQLSQLIESFSRPNDIVLDPFAGSASTCVAAHQLGRRFLGIEMDPQYHAAGVRRLQQANTREVAN</sequence>
<keyword evidence="2 6" id="KW-0489">Methyltransferase</keyword>
<dbReference type="RefSeq" id="WP_150578422.1">
    <property type="nucleotide sequence ID" value="NZ_CABPSN010000012.1"/>
</dbReference>
<dbReference type="OrthoDB" id="9816288at2"/>
<dbReference type="AlphaFoldDB" id="A0A5E4Z6Z7"/>
<dbReference type="SUPFAM" id="SSF53335">
    <property type="entry name" value="S-adenosyl-L-methionine-dependent methyltransferases"/>
    <property type="match status" value="1"/>
</dbReference>
<dbReference type="Gene3D" id="3.40.50.150">
    <property type="entry name" value="Vaccinia Virus protein VP39"/>
    <property type="match status" value="1"/>
</dbReference>